<evidence type="ECO:0000313" key="5">
    <source>
        <dbReference type="Proteomes" id="UP000224567"/>
    </source>
</evidence>
<keyword evidence="5" id="KW-1185">Reference proteome</keyword>
<dbReference type="InterPro" id="IPR034454">
    <property type="entry name" value="MEI2-like_RRM3"/>
</dbReference>
<organism evidence="4 5">
    <name type="scientific">Capsicum baccatum</name>
    <name type="common">Peruvian pepper</name>
    <dbReference type="NCBI Taxonomy" id="33114"/>
    <lineage>
        <taxon>Eukaryota</taxon>
        <taxon>Viridiplantae</taxon>
        <taxon>Streptophyta</taxon>
        <taxon>Embryophyta</taxon>
        <taxon>Tracheophyta</taxon>
        <taxon>Spermatophyta</taxon>
        <taxon>Magnoliopsida</taxon>
        <taxon>eudicotyledons</taxon>
        <taxon>Gunneridae</taxon>
        <taxon>Pentapetalae</taxon>
        <taxon>asterids</taxon>
        <taxon>lamiids</taxon>
        <taxon>Solanales</taxon>
        <taxon>Solanaceae</taxon>
        <taxon>Solanoideae</taxon>
        <taxon>Capsiceae</taxon>
        <taxon>Capsicum</taxon>
    </lineage>
</organism>
<dbReference type="Pfam" id="PF04059">
    <property type="entry name" value="RRM_2"/>
    <property type="match status" value="1"/>
</dbReference>
<reference evidence="5" key="2">
    <citation type="journal article" date="2017" name="J. Anim. Genet.">
        <title>Multiple reference genome sequences of hot pepper reveal the massive evolution of plant disease resistance genes by retroduplication.</title>
        <authorList>
            <person name="Kim S."/>
            <person name="Park J."/>
            <person name="Yeom S.-I."/>
            <person name="Kim Y.-M."/>
            <person name="Seo E."/>
            <person name="Kim K.-T."/>
            <person name="Kim M.-S."/>
            <person name="Lee J.M."/>
            <person name="Cheong K."/>
            <person name="Shin H.-S."/>
            <person name="Kim S.-B."/>
            <person name="Han K."/>
            <person name="Lee J."/>
            <person name="Park M."/>
            <person name="Lee H.-A."/>
            <person name="Lee H.-Y."/>
            <person name="Lee Y."/>
            <person name="Oh S."/>
            <person name="Lee J.H."/>
            <person name="Choi E."/>
            <person name="Choi E."/>
            <person name="Lee S.E."/>
            <person name="Jeon J."/>
            <person name="Kim H."/>
            <person name="Choi G."/>
            <person name="Song H."/>
            <person name="Lee J."/>
            <person name="Lee S.-C."/>
            <person name="Kwon J.-K."/>
            <person name="Lee H.-Y."/>
            <person name="Koo N."/>
            <person name="Hong Y."/>
            <person name="Kim R.W."/>
            <person name="Kang W.-H."/>
            <person name="Huh J.H."/>
            <person name="Kang B.-C."/>
            <person name="Yang T.-J."/>
            <person name="Lee Y.-H."/>
            <person name="Bennetzen J.L."/>
            <person name="Choi D."/>
        </authorList>
    </citation>
    <scope>NUCLEOTIDE SEQUENCE [LARGE SCALE GENOMIC DNA]</scope>
    <source>
        <strain evidence="5">cv. PBC81</strain>
    </source>
</reference>
<feature type="region of interest" description="Disordered" evidence="2">
    <location>
        <begin position="166"/>
        <end position="189"/>
    </location>
</feature>
<dbReference type="PANTHER" id="PTHR23189">
    <property type="entry name" value="RNA RECOGNITION MOTIF-CONTAINING"/>
    <property type="match status" value="1"/>
</dbReference>
<dbReference type="Proteomes" id="UP000224567">
    <property type="component" value="Unassembled WGS sequence"/>
</dbReference>
<dbReference type="EMBL" id="MLFT02000011">
    <property type="protein sequence ID" value="PHT33440.1"/>
    <property type="molecule type" value="Genomic_DNA"/>
</dbReference>
<name>A0A2G2VKE8_CAPBA</name>
<dbReference type="CDD" id="cd12531">
    <property type="entry name" value="RRM3_MEI2_like"/>
    <property type="match status" value="1"/>
</dbReference>
<accession>A0A2G2VKE8</accession>
<sequence length="367" mass="41216">MVDVSVNILCLAMCVFVSLDFGLNLKVFHLEDAIVNVGYSGVEVGFSGNMIEYPFVKCVLNLTDIVNGTEFKNYANELILEKTKVYDLSFVNGVEITHPDLYYNDWLVVHGRQCLIPIAYEIDDEMEEDPGKPEDINMFLSPSIIVILRHFVFFFPESPQTSYINPHAFGSGGSSHSSGSQGGEGTVDGEGVIECGRSRKFESGNNQIDNKKQYQLDLEKIKSGGDTRTTLMIKTIPNKYTSKMLLAAIDETHKSAYDFLYLPIDFKNKCNVDYAFINVVSPAHIVSFYDAFNGKKWEKFNSEKVASLAYARIQGKVALVTHFQNSSLMNEDKRCQPILFQSEGQEAADEVYFDMLLIPDDTGFDSF</sequence>
<dbReference type="GO" id="GO:0003723">
    <property type="term" value="F:RNA binding"/>
    <property type="evidence" value="ECO:0007669"/>
    <property type="project" value="UniProtKB-KW"/>
</dbReference>
<dbReference type="SUPFAM" id="SSF54928">
    <property type="entry name" value="RNA-binding domain, RBD"/>
    <property type="match status" value="1"/>
</dbReference>
<reference evidence="4 5" key="1">
    <citation type="journal article" date="2017" name="Genome Biol.">
        <title>New reference genome sequences of hot pepper reveal the massive evolution of plant disease-resistance genes by retroduplication.</title>
        <authorList>
            <person name="Kim S."/>
            <person name="Park J."/>
            <person name="Yeom S.I."/>
            <person name="Kim Y.M."/>
            <person name="Seo E."/>
            <person name="Kim K.T."/>
            <person name="Kim M.S."/>
            <person name="Lee J.M."/>
            <person name="Cheong K."/>
            <person name="Shin H.S."/>
            <person name="Kim S.B."/>
            <person name="Han K."/>
            <person name="Lee J."/>
            <person name="Park M."/>
            <person name="Lee H.A."/>
            <person name="Lee H.Y."/>
            <person name="Lee Y."/>
            <person name="Oh S."/>
            <person name="Lee J.H."/>
            <person name="Choi E."/>
            <person name="Choi E."/>
            <person name="Lee S.E."/>
            <person name="Jeon J."/>
            <person name="Kim H."/>
            <person name="Choi G."/>
            <person name="Song H."/>
            <person name="Lee J."/>
            <person name="Lee S.C."/>
            <person name="Kwon J.K."/>
            <person name="Lee H.Y."/>
            <person name="Koo N."/>
            <person name="Hong Y."/>
            <person name="Kim R.W."/>
            <person name="Kang W.H."/>
            <person name="Huh J.H."/>
            <person name="Kang B.C."/>
            <person name="Yang T.J."/>
            <person name="Lee Y.H."/>
            <person name="Bennetzen J.L."/>
            <person name="Choi D."/>
        </authorList>
    </citation>
    <scope>NUCLEOTIDE SEQUENCE [LARGE SCALE GENOMIC DNA]</scope>
    <source>
        <strain evidence="5">cv. PBC81</strain>
    </source>
</reference>
<protein>
    <submittedName>
        <fullName evidence="4">Protein MEI2-like 5</fullName>
    </submittedName>
</protein>
<keyword evidence="1" id="KW-0694">RNA-binding</keyword>
<evidence type="ECO:0000259" key="3">
    <source>
        <dbReference type="Pfam" id="PF04059"/>
    </source>
</evidence>
<evidence type="ECO:0000313" key="4">
    <source>
        <dbReference type="EMBL" id="PHT33440.1"/>
    </source>
</evidence>
<evidence type="ECO:0000256" key="2">
    <source>
        <dbReference type="SAM" id="MobiDB-lite"/>
    </source>
</evidence>
<dbReference type="OrthoDB" id="417481at2759"/>
<feature type="domain" description="Mei2-like C-terminal RNA recognition motif" evidence="3">
    <location>
        <begin position="228"/>
        <end position="324"/>
    </location>
</feature>
<comment type="caution">
    <text evidence="4">The sequence shown here is derived from an EMBL/GenBank/DDBJ whole genome shotgun (WGS) entry which is preliminary data.</text>
</comment>
<gene>
    <name evidence="4" type="ORF">CQW23_25240</name>
</gene>
<evidence type="ECO:0000256" key="1">
    <source>
        <dbReference type="ARBA" id="ARBA00022884"/>
    </source>
</evidence>
<proteinExistence type="predicted"/>
<dbReference type="InterPro" id="IPR007201">
    <property type="entry name" value="Mei2-like_Rrm_C"/>
</dbReference>
<dbReference type="AlphaFoldDB" id="A0A2G2VKE8"/>
<dbReference type="InterPro" id="IPR035979">
    <property type="entry name" value="RBD_domain_sf"/>
</dbReference>
<dbReference type="STRING" id="33114.A0A2G2VKE8"/>